<gene>
    <name evidence="5" type="primary">rhmD_1</name>
    <name evidence="5" type="ORF">HALOF300_01950</name>
</gene>
<dbReference type="Gene3D" id="3.20.20.120">
    <property type="entry name" value="Enolase-like C-terminal domain"/>
    <property type="match status" value="1"/>
</dbReference>
<proteinExistence type="predicted"/>
<dbReference type="InterPro" id="IPR013342">
    <property type="entry name" value="Mandelate_racemase_C"/>
</dbReference>
<dbReference type="Pfam" id="PF02746">
    <property type="entry name" value="MR_MLE_N"/>
    <property type="match status" value="1"/>
</dbReference>
<evidence type="ECO:0000259" key="4">
    <source>
        <dbReference type="SMART" id="SM00922"/>
    </source>
</evidence>
<dbReference type="PANTHER" id="PTHR13794:SF58">
    <property type="entry name" value="MITOCHONDRIAL ENOLASE SUPERFAMILY MEMBER 1"/>
    <property type="match status" value="1"/>
</dbReference>
<evidence type="ECO:0000256" key="3">
    <source>
        <dbReference type="ARBA" id="ARBA00022842"/>
    </source>
</evidence>
<keyword evidence="3" id="KW-0460">Magnesium</keyword>
<comment type="caution">
    <text evidence="5">The sequence shown here is derived from an EMBL/GenBank/DDBJ whole genome shotgun (WGS) entry which is preliminary data.</text>
</comment>
<dbReference type="Pfam" id="PF13378">
    <property type="entry name" value="MR_MLE_C"/>
    <property type="match status" value="1"/>
</dbReference>
<dbReference type="InterPro" id="IPR013341">
    <property type="entry name" value="Mandelate_racemase_N_dom"/>
</dbReference>
<comment type="cofactor">
    <cofactor evidence="1">
        <name>Mg(2+)</name>
        <dbReference type="ChEBI" id="CHEBI:18420"/>
    </cofactor>
</comment>
<accession>A0A7M4DIJ7</accession>
<keyword evidence="2" id="KW-0479">Metal-binding</keyword>
<dbReference type="PANTHER" id="PTHR13794">
    <property type="entry name" value="ENOLASE SUPERFAMILY, MANDELATE RACEMASE"/>
    <property type="match status" value="1"/>
</dbReference>
<dbReference type="AlphaFoldDB" id="A0A7M4DIJ7"/>
<dbReference type="GO" id="GO:0009063">
    <property type="term" value="P:amino acid catabolic process"/>
    <property type="evidence" value="ECO:0007669"/>
    <property type="project" value="InterPro"/>
</dbReference>
<evidence type="ECO:0000256" key="2">
    <source>
        <dbReference type="ARBA" id="ARBA00022723"/>
    </source>
</evidence>
<dbReference type="Gene3D" id="3.30.390.10">
    <property type="entry name" value="Enolase-like, N-terminal domain"/>
    <property type="match status" value="1"/>
</dbReference>
<evidence type="ECO:0000313" key="5">
    <source>
        <dbReference type="EMBL" id="VZO36806.1"/>
    </source>
</evidence>
<keyword evidence="5" id="KW-0456">Lyase</keyword>
<organism evidence="5 6">
    <name type="scientific">Occultella aeris</name>
    <dbReference type="NCBI Taxonomy" id="2761496"/>
    <lineage>
        <taxon>Bacteria</taxon>
        <taxon>Bacillati</taxon>
        <taxon>Actinomycetota</taxon>
        <taxon>Actinomycetes</taxon>
        <taxon>Micrococcales</taxon>
        <taxon>Ruaniaceae</taxon>
        <taxon>Occultella</taxon>
    </lineage>
</organism>
<sequence length="371" mass="38389">MPTAPGPTAIPVRSVTVRTAPFSANTWLDSQRISTPLAPFPRFRERRSSWRGPGSDVVWVHIATEDPAVFGIGQARGGAVIAALLTEHLRDLLVGQDVREVARLTAELGRVAQPYAAGGAVAMATSAVDLALWDAAARAAGVPLYRLLGGSPGALPYYLTAADASVDLPADLLPGAAYVKVPMPYGPADGPTNVARNLEVLAAVRERVPADVQLAVDCFMSWDVPTAVAFARAAADLGLGWIEEPLAPDDLDGHQELRRAITGVRVASGEHAFGLRAGLDLLRTRSVDVLQTDVTWCGGLRIAQTLATVATAQGVTFAPHAAALQPWALHLLAATGPGCLAEIMVGLGPAAGVPAPSEGPGVGIDPADAGF</sequence>
<dbReference type="SUPFAM" id="SSF54826">
    <property type="entry name" value="Enolase N-terminal domain-like"/>
    <property type="match status" value="1"/>
</dbReference>
<dbReference type="GO" id="GO:0000287">
    <property type="term" value="F:magnesium ion binding"/>
    <property type="evidence" value="ECO:0007669"/>
    <property type="project" value="TreeGrafter"/>
</dbReference>
<dbReference type="InterPro" id="IPR046945">
    <property type="entry name" value="RHMD-like"/>
</dbReference>
<evidence type="ECO:0000256" key="1">
    <source>
        <dbReference type="ARBA" id="ARBA00001946"/>
    </source>
</evidence>
<dbReference type="Proteomes" id="UP000419743">
    <property type="component" value="Unassembled WGS sequence"/>
</dbReference>
<dbReference type="PROSITE" id="PS00908">
    <property type="entry name" value="MR_MLE_1"/>
    <property type="match status" value="1"/>
</dbReference>
<name>A0A7M4DIJ7_9MICO</name>
<dbReference type="GO" id="GO:0016052">
    <property type="term" value="P:carbohydrate catabolic process"/>
    <property type="evidence" value="ECO:0007669"/>
    <property type="project" value="TreeGrafter"/>
</dbReference>
<evidence type="ECO:0000313" key="6">
    <source>
        <dbReference type="Proteomes" id="UP000419743"/>
    </source>
</evidence>
<reference evidence="5 6" key="1">
    <citation type="submission" date="2019-11" db="EMBL/GenBank/DDBJ databases">
        <authorList>
            <person name="Criscuolo A."/>
        </authorList>
    </citation>
    <scope>NUCLEOTIDE SEQUENCE [LARGE SCALE GENOMIC DNA]</scope>
    <source>
        <strain evidence="5">CIP111667</strain>
    </source>
</reference>
<dbReference type="InterPro" id="IPR036849">
    <property type="entry name" value="Enolase-like_C_sf"/>
</dbReference>
<dbReference type="SFLD" id="SFLDS00001">
    <property type="entry name" value="Enolase"/>
    <property type="match status" value="1"/>
</dbReference>
<dbReference type="EC" id="4.2.1.90" evidence="5"/>
<dbReference type="InterPro" id="IPR029065">
    <property type="entry name" value="Enolase_C-like"/>
</dbReference>
<dbReference type="GO" id="GO:0050032">
    <property type="term" value="F:L-rhamnonate dehydratase activity"/>
    <property type="evidence" value="ECO:0007669"/>
    <property type="project" value="UniProtKB-EC"/>
</dbReference>
<feature type="domain" description="Mandelate racemase/muconate lactonizing enzyme C-terminal" evidence="4">
    <location>
        <begin position="126"/>
        <end position="264"/>
    </location>
</feature>
<dbReference type="RefSeq" id="WP_156740759.1">
    <property type="nucleotide sequence ID" value="NZ_CACRYJ010000026.1"/>
</dbReference>
<dbReference type="EMBL" id="CACRYJ010000026">
    <property type="protein sequence ID" value="VZO36806.1"/>
    <property type="molecule type" value="Genomic_DNA"/>
</dbReference>
<dbReference type="SMART" id="SM00922">
    <property type="entry name" value="MR_MLE"/>
    <property type="match status" value="1"/>
</dbReference>
<dbReference type="InterPro" id="IPR018110">
    <property type="entry name" value="Mandel_Rmase/mucon_lact_enz_CS"/>
</dbReference>
<keyword evidence="6" id="KW-1185">Reference proteome</keyword>
<protein>
    <submittedName>
        <fullName evidence="5">L-rhamnonate dehydratase</fullName>
        <ecNumber evidence="5">4.2.1.90</ecNumber>
    </submittedName>
</protein>
<dbReference type="SUPFAM" id="SSF51604">
    <property type="entry name" value="Enolase C-terminal domain-like"/>
    <property type="match status" value="1"/>
</dbReference>
<dbReference type="InterPro" id="IPR029017">
    <property type="entry name" value="Enolase-like_N"/>
</dbReference>